<dbReference type="OrthoDB" id="9808398at2"/>
<dbReference type="HAMAP" id="MF_01660">
    <property type="entry name" value="MenH"/>
    <property type="match status" value="1"/>
</dbReference>
<dbReference type="EMBL" id="PYAV01000003">
    <property type="protein sequence ID" value="PSL50519.1"/>
    <property type="molecule type" value="Genomic_DNA"/>
</dbReference>
<dbReference type="Proteomes" id="UP000242310">
    <property type="component" value="Unassembled WGS sequence"/>
</dbReference>
<comment type="caution">
    <text evidence="5">The sequence shown here is derived from an EMBL/GenBank/DDBJ whole genome shotgun (WGS) entry which is preliminary data.</text>
</comment>
<dbReference type="GO" id="GO:0070205">
    <property type="term" value="F:2-succinyl-6-hydroxy-2,4-cyclohexadiene-1-carboxylate synthase activity"/>
    <property type="evidence" value="ECO:0007669"/>
    <property type="project" value="UniProtKB-UniRule"/>
</dbReference>
<keyword evidence="2 3" id="KW-0456">Lyase</keyword>
<organism evidence="5 6">
    <name type="scientific">Salsuginibacillus halophilus</name>
    <dbReference type="NCBI Taxonomy" id="517424"/>
    <lineage>
        <taxon>Bacteria</taxon>
        <taxon>Bacillati</taxon>
        <taxon>Bacillota</taxon>
        <taxon>Bacilli</taxon>
        <taxon>Bacillales</taxon>
        <taxon>Bacillaceae</taxon>
        <taxon>Salsuginibacillus</taxon>
    </lineage>
</organism>
<comment type="similarity">
    <text evidence="3">Belongs to the AB hydrolase superfamily. MenH family.</text>
</comment>
<dbReference type="InterPro" id="IPR000073">
    <property type="entry name" value="AB_hydrolase_1"/>
</dbReference>
<dbReference type="Gene3D" id="3.40.50.1820">
    <property type="entry name" value="alpha/beta hydrolase"/>
    <property type="match status" value="1"/>
</dbReference>
<dbReference type="PRINTS" id="PR00111">
    <property type="entry name" value="ABHYDROLASE"/>
</dbReference>
<comment type="pathway">
    <text evidence="3">Quinol/quinone metabolism; 1,4-dihydroxy-2-naphthoate biosynthesis; 1,4-dihydroxy-2-naphthoate from chorismate: step 3/7.</text>
</comment>
<proteinExistence type="inferred from homology"/>
<comment type="pathway">
    <text evidence="3">Quinol/quinone metabolism; menaquinone biosynthesis.</text>
</comment>
<dbReference type="GO" id="GO:0009234">
    <property type="term" value="P:menaquinone biosynthetic process"/>
    <property type="evidence" value="ECO:0007669"/>
    <property type="project" value="UniProtKB-UniRule"/>
</dbReference>
<dbReference type="Pfam" id="PF00561">
    <property type="entry name" value="Abhydrolase_1"/>
    <property type="match status" value="1"/>
</dbReference>
<keyword evidence="1 3" id="KW-0474">Menaquinone biosynthesis</keyword>
<dbReference type="InterPro" id="IPR029058">
    <property type="entry name" value="AB_hydrolase_fold"/>
</dbReference>
<evidence type="ECO:0000313" key="6">
    <source>
        <dbReference type="Proteomes" id="UP000242310"/>
    </source>
</evidence>
<evidence type="ECO:0000256" key="2">
    <source>
        <dbReference type="ARBA" id="ARBA00023239"/>
    </source>
</evidence>
<feature type="domain" description="AB hydrolase-1" evidence="4">
    <location>
        <begin position="21"/>
        <end position="254"/>
    </location>
</feature>
<protein>
    <recommendedName>
        <fullName evidence="3">Putative 2-succinyl-6-hydroxy-2,4-cyclohexadiene-1-carboxylate synthase</fullName>
        <shortName evidence="3">SHCHC synthase</shortName>
        <ecNumber evidence="3">4.2.99.20</ecNumber>
    </recommendedName>
</protein>
<dbReference type="UniPathway" id="UPA01057">
    <property type="reaction ID" value="UER00900"/>
</dbReference>
<reference evidence="5 6" key="1">
    <citation type="submission" date="2018-03" db="EMBL/GenBank/DDBJ databases">
        <title>Genomic Encyclopedia of Type Strains, Phase III (KMG-III): the genomes of soil and plant-associated and newly described type strains.</title>
        <authorList>
            <person name="Whitman W."/>
        </authorList>
    </citation>
    <scope>NUCLEOTIDE SEQUENCE [LARGE SCALE GENOMIC DNA]</scope>
    <source>
        <strain evidence="5 6">CGMCC 1.07653</strain>
    </source>
</reference>
<name>A0A2P8HWB8_9BACI</name>
<dbReference type="RefSeq" id="WP_106587845.1">
    <property type="nucleotide sequence ID" value="NZ_PYAV01000003.1"/>
</dbReference>
<dbReference type="InterPro" id="IPR000639">
    <property type="entry name" value="Epox_hydrolase-like"/>
</dbReference>
<comment type="subunit">
    <text evidence="3">Monomer.</text>
</comment>
<dbReference type="EC" id="4.2.99.20" evidence="3"/>
<comment type="function">
    <text evidence="3">Catalyzes a proton abstraction reaction that results in 2,5-elimination of pyruvate from 2-succinyl-5-enolpyruvyl-6-hydroxy-3-cyclohexene-1-carboxylate (SEPHCHC) and the formation of 2-succinyl-6-hydroxy-2,4-cyclohexadiene-1-carboxylate (SHCHC).</text>
</comment>
<dbReference type="PRINTS" id="PR00412">
    <property type="entry name" value="EPOXHYDRLASE"/>
</dbReference>
<dbReference type="PANTHER" id="PTHR42916">
    <property type="entry name" value="2-SUCCINYL-5-ENOLPYRUVYL-6-HYDROXY-3-CYCLOHEXENE-1-CARBOXYLATE SYNTHASE"/>
    <property type="match status" value="1"/>
</dbReference>
<evidence type="ECO:0000313" key="5">
    <source>
        <dbReference type="EMBL" id="PSL50519.1"/>
    </source>
</evidence>
<evidence type="ECO:0000256" key="3">
    <source>
        <dbReference type="HAMAP-Rule" id="MF_01660"/>
    </source>
</evidence>
<dbReference type="PANTHER" id="PTHR42916:SF1">
    <property type="entry name" value="PROTEIN PHYLLO, CHLOROPLASTIC"/>
    <property type="match status" value="1"/>
</dbReference>
<dbReference type="UniPathway" id="UPA00079"/>
<evidence type="ECO:0000256" key="1">
    <source>
        <dbReference type="ARBA" id="ARBA00022428"/>
    </source>
</evidence>
<evidence type="ECO:0000259" key="4">
    <source>
        <dbReference type="Pfam" id="PF00561"/>
    </source>
</evidence>
<keyword evidence="6" id="KW-1185">Reference proteome</keyword>
<comment type="catalytic activity">
    <reaction evidence="3">
        <text>5-enolpyruvoyl-6-hydroxy-2-succinyl-cyclohex-3-ene-1-carboxylate = (1R,6R)-6-hydroxy-2-succinyl-cyclohexa-2,4-diene-1-carboxylate + pyruvate</text>
        <dbReference type="Rhea" id="RHEA:25597"/>
        <dbReference type="ChEBI" id="CHEBI:15361"/>
        <dbReference type="ChEBI" id="CHEBI:58689"/>
        <dbReference type="ChEBI" id="CHEBI:58818"/>
        <dbReference type="EC" id="4.2.99.20"/>
    </reaction>
</comment>
<dbReference type="SUPFAM" id="SSF53474">
    <property type="entry name" value="alpha/beta-Hydrolases"/>
    <property type="match status" value="1"/>
</dbReference>
<dbReference type="AlphaFoldDB" id="A0A2P8HWB8"/>
<gene>
    <name evidence="3" type="primary">menH</name>
    <name evidence="5" type="ORF">B0H94_103131</name>
</gene>
<accession>A0A2P8HWB8</accession>
<sequence length="266" mass="29143">MKKYIEVRGQTYAVAVTGNGPPLMSLHGFSGTKASLSRLHRELETNFTVIAVDLPGHGETNAPKVTSMDQACTDLAVIQEALGFKKADWLGYSMGGRIALSMAVHKPECVRRLILIGASPGLEGEIRNERQAADNDLADWIKCEGIDAFVAYWEELPLFQSQKSRLDEGAFHAQRNERRSQTPRGLAQSLKTMGTGAMPPLWHRLEAVTHPVLLTAGEEDEKFCAIQHKMAARLPRAAEVIVSGAGHAAHLEQPKALADEIQQFLL</sequence>
<dbReference type="InterPro" id="IPR022485">
    <property type="entry name" value="SHCHC_synthase_MenH"/>
</dbReference>
<dbReference type="NCBIfam" id="TIGR03695">
    <property type="entry name" value="menH_SHCHC"/>
    <property type="match status" value="1"/>
</dbReference>